<dbReference type="EMBL" id="UGYZ01000002">
    <property type="protein sequence ID" value="SUI99865.1"/>
    <property type="molecule type" value="Genomic_DNA"/>
</dbReference>
<evidence type="ECO:0000256" key="1">
    <source>
        <dbReference type="SAM" id="Phobius"/>
    </source>
</evidence>
<dbReference type="RefSeq" id="WP_115360252.1">
    <property type="nucleotide sequence ID" value="NZ_CP038012.1"/>
</dbReference>
<dbReference type="Pfam" id="PF04235">
    <property type="entry name" value="DUF418"/>
    <property type="match status" value="1"/>
</dbReference>
<keyword evidence="1" id="KW-1133">Transmembrane helix</keyword>
<feature type="domain" description="DUF418" evidence="2">
    <location>
        <begin position="232"/>
        <end position="385"/>
    </location>
</feature>
<feature type="transmembrane region" description="Helical" evidence="1">
    <location>
        <begin position="311"/>
        <end position="332"/>
    </location>
</feature>
<dbReference type="PANTHER" id="PTHR30590:SF2">
    <property type="entry name" value="INNER MEMBRANE PROTEIN"/>
    <property type="match status" value="1"/>
</dbReference>
<feature type="transmembrane region" description="Helical" evidence="1">
    <location>
        <begin position="205"/>
        <end position="230"/>
    </location>
</feature>
<evidence type="ECO:0000259" key="2">
    <source>
        <dbReference type="Pfam" id="PF04235"/>
    </source>
</evidence>
<dbReference type="PANTHER" id="PTHR30590">
    <property type="entry name" value="INNER MEMBRANE PROTEIN"/>
    <property type="match status" value="1"/>
</dbReference>
<feature type="transmembrane region" description="Helical" evidence="1">
    <location>
        <begin position="338"/>
        <end position="361"/>
    </location>
</feature>
<keyword evidence="1" id="KW-0472">Membrane</keyword>
<feature type="transmembrane region" description="Helical" evidence="1">
    <location>
        <begin position="242"/>
        <end position="260"/>
    </location>
</feature>
<feature type="transmembrane region" description="Helical" evidence="1">
    <location>
        <begin position="100"/>
        <end position="116"/>
    </location>
</feature>
<dbReference type="OrthoDB" id="9807744at2"/>
<sequence>MNLKPTTPDNRIEAIDITRGFALLGIFIANMLMFHTPYLYLDPYTYFNAGNDAVAFRWVDILVQGSFYPIFAFLFGYGLNMQYEKAIARNQPFTRMMSKRLGLLLVFGLVHALVIWSGDVLFSYATMGFLLIIFVRIPAKWLTPFAIVLYTIPAGILYLITKFIVKTNPDTFVEGFADTEKIERSIEVFANGSLGEIFSFRAIEWLFYGLGSTFLGFFIVLPIIMFGAAMSKWKIIERAHEIKGRLIIVAILATVIGVWIKALPHTGQPTYDLVQLQDTFGGVLLAAGYLAILLLLCNVPGFRKISRPVGIAGRMSLTTYLSQSVIATFIFYSYGLGLYGKISVLTGTFIAIGVFVIQLIFAKLWLSKFRMGPVEALWRFGTYGKNSSK</sequence>
<reference evidence="3 4" key="1">
    <citation type="submission" date="2018-06" db="EMBL/GenBank/DDBJ databases">
        <authorList>
            <consortium name="Pathogen Informatics"/>
            <person name="Doyle S."/>
        </authorList>
    </citation>
    <scope>NUCLEOTIDE SEQUENCE [LARGE SCALE GENOMIC DNA]</scope>
    <source>
        <strain evidence="4">ATCC 11859 / DSM 33 / NCIB 8841 / NCTC 4822</strain>
    </source>
</reference>
<evidence type="ECO:0000313" key="4">
    <source>
        <dbReference type="Proteomes" id="UP000254519"/>
    </source>
</evidence>
<keyword evidence="1" id="KW-0812">Transmembrane</keyword>
<accession>A0A380BE44</accession>
<dbReference type="Proteomes" id="UP000254519">
    <property type="component" value="Unassembled WGS sequence"/>
</dbReference>
<proteinExistence type="predicted"/>
<dbReference type="AlphaFoldDB" id="A0A380BE44"/>
<feature type="transmembrane region" description="Helical" evidence="1">
    <location>
        <begin position="61"/>
        <end position="79"/>
    </location>
</feature>
<evidence type="ECO:0000313" key="3">
    <source>
        <dbReference type="EMBL" id="SUI99865.1"/>
    </source>
</evidence>
<keyword evidence="4" id="KW-1185">Reference proteome</keyword>
<feature type="transmembrane region" description="Helical" evidence="1">
    <location>
        <begin position="280"/>
        <end position="299"/>
    </location>
</feature>
<organism evidence="3 4">
    <name type="scientific">Sporosarcina pasteurii</name>
    <name type="common">Bacillus pasteurii</name>
    <dbReference type="NCBI Taxonomy" id="1474"/>
    <lineage>
        <taxon>Bacteria</taxon>
        <taxon>Bacillati</taxon>
        <taxon>Bacillota</taxon>
        <taxon>Bacilli</taxon>
        <taxon>Bacillales</taxon>
        <taxon>Caryophanaceae</taxon>
        <taxon>Sporosarcina</taxon>
    </lineage>
</organism>
<protein>
    <submittedName>
        <fullName evidence="3">Predicted membrane protein</fullName>
    </submittedName>
</protein>
<feature type="transmembrane region" description="Helical" evidence="1">
    <location>
        <begin position="21"/>
        <end position="41"/>
    </location>
</feature>
<gene>
    <name evidence="3" type="ORF">NCTC4822_00806</name>
</gene>
<feature type="transmembrane region" description="Helical" evidence="1">
    <location>
        <begin position="146"/>
        <end position="165"/>
    </location>
</feature>
<dbReference type="InterPro" id="IPR007349">
    <property type="entry name" value="DUF418"/>
</dbReference>
<feature type="transmembrane region" description="Helical" evidence="1">
    <location>
        <begin position="122"/>
        <end position="139"/>
    </location>
</feature>
<dbReference type="InterPro" id="IPR052529">
    <property type="entry name" value="Bact_Transport_Assoc"/>
</dbReference>
<name>A0A380BE44_SPOPA</name>